<dbReference type="InterPro" id="IPR044751">
    <property type="entry name" value="Ion_transp-like_CBS"/>
</dbReference>
<feature type="domain" description="CNNM transmembrane" evidence="13">
    <location>
        <begin position="1"/>
        <end position="199"/>
    </location>
</feature>
<name>A0A2W5PZN4_RHOSU</name>
<feature type="transmembrane region" description="Helical" evidence="11">
    <location>
        <begin position="57"/>
        <end position="82"/>
    </location>
</feature>
<proteinExistence type="inferred from homology"/>
<dbReference type="PANTHER" id="PTHR43099">
    <property type="entry name" value="UPF0053 PROTEIN YRKA"/>
    <property type="match status" value="1"/>
</dbReference>
<protein>
    <recommendedName>
        <fullName evidence="16">HlyC/CorC family transporter</fullName>
    </recommendedName>
</protein>
<dbReference type="SMART" id="SM01091">
    <property type="entry name" value="CorC_HlyC"/>
    <property type="match status" value="1"/>
</dbReference>
<evidence type="ECO:0000256" key="7">
    <source>
        <dbReference type="ARBA" id="ARBA00023122"/>
    </source>
</evidence>
<keyword evidence="4 10" id="KW-0812">Transmembrane</keyword>
<dbReference type="InterPro" id="IPR002550">
    <property type="entry name" value="CNNM"/>
</dbReference>
<dbReference type="PROSITE" id="PS51371">
    <property type="entry name" value="CBS"/>
    <property type="match status" value="2"/>
</dbReference>
<comment type="similarity">
    <text evidence="2">Belongs to the UPF0053 family. Hemolysin C subfamily.</text>
</comment>
<dbReference type="InterPro" id="IPR046342">
    <property type="entry name" value="CBS_dom_sf"/>
</dbReference>
<keyword evidence="6 10" id="KW-1133">Transmembrane helix</keyword>
<keyword evidence="5" id="KW-0677">Repeat</keyword>
<dbReference type="PANTHER" id="PTHR43099:SF2">
    <property type="entry name" value="UPF0053 PROTEIN YRKA"/>
    <property type="match status" value="1"/>
</dbReference>
<evidence type="ECO:0000256" key="5">
    <source>
        <dbReference type="ARBA" id="ARBA00022737"/>
    </source>
</evidence>
<evidence type="ECO:0000259" key="12">
    <source>
        <dbReference type="PROSITE" id="PS51371"/>
    </source>
</evidence>
<evidence type="ECO:0000256" key="2">
    <source>
        <dbReference type="ARBA" id="ARBA00006446"/>
    </source>
</evidence>
<dbReference type="Gene3D" id="3.30.465.10">
    <property type="match status" value="1"/>
</dbReference>
<reference evidence="14 15" key="1">
    <citation type="submission" date="2017-08" db="EMBL/GenBank/DDBJ databases">
        <title>Infants hospitalized years apart are colonized by the same room-sourced microbial strains.</title>
        <authorList>
            <person name="Brooks B."/>
            <person name="Olm M.R."/>
            <person name="Firek B.A."/>
            <person name="Baker R."/>
            <person name="Thomas B.C."/>
            <person name="Morowitz M.J."/>
            <person name="Banfield J.F."/>
        </authorList>
    </citation>
    <scope>NUCLEOTIDE SEQUENCE [LARGE SCALE GENOMIC DNA]</scope>
    <source>
        <strain evidence="14">S2_005_002_R2_34</strain>
    </source>
</reference>
<dbReference type="InterPro" id="IPR036318">
    <property type="entry name" value="FAD-bd_PCMH-like_sf"/>
</dbReference>
<dbReference type="Pfam" id="PF01595">
    <property type="entry name" value="CNNM"/>
    <property type="match status" value="1"/>
</dbReference>
<evidence type="ECO:0000313" key="14">
    <source>
        <dbReference type="EMBL" id="PZQ50427.1"/>
    </source>
</evidence>
<dbReference type="InterPro" id="IPR005170">
    <property type="entry name" value="Transptr-assoc_dom"/>
</dbReference>
<dbReference type="Gene3D" id="3.10.580.10">
    <property type="entry name" value="CBS-domain"/>
    <property type="match status" value="1"/>
</dbReference>
<dbReference type="AlphaFoldDB" id="A0A2W5PZN4"/>
<feature type="transmembrane region" description="Helical" evidence="11">
    <location>
        <begin position="134"/>
        <end position="156"/>
    </location>
</feature>
<keyword evidence="3" id="KW-1003">Cell membrane</keyword>
<feature type="domain" description="CBS" evidence="12">
    <location>
        <begin position="218"/>
        <end position="279"/>
    </location>
</feature>
<feature type="transmembrane region" description="Helical" evidence="11">
    <location>
        <begin position="102"/>
        <end position="122"/>
    </location>
</feature>
<dbReference type="SUPFAM" id="SSF56176">
    <property type="entry name" value="FAD-binding/transporter-associated domain-like"/>
    <property type="match status" value="1"/>
</dbReference>
<comment type="caution">
    <text evidence="14">The sequence shown here is derived from an EMBL/GenBank/DDBJ whole genome shotgun (WGS) entry which is preliminary data.</text>
</comment>
<dbReference type="PROSITE" id="PS51846">
    <property type="entry name" value="CNNM"/>
    <property type="match status" value="1"/>
</dbReference>
<evidence type="ECO:0000256" key="8">
    <source>
        <dbReference type="ARBA" id="ARBA00023136"/>
    </source>
</evidence>
<dbReference type="Pfam" id="PF00571">
    <property type="entry name" value="CBS"/>
    <property type="match status" value="2"/>
</dbReference>
<dbReference type="GO" id="GO:0050660">
    <property type="term" value="F:flavin adenine dinucleotide binding"/>
    <property type="evidence" value="ECO:0007669"/>
    <property type="project" value="InterPro"/>
</dbReference>
<keyword evidence="8 10" id="KW-0472">Membrane</keyword>
<evidence type="ECO:0000256" key="6">
    <source>
        <dbReference type="ARBA" id="ARBA00022989"/>
    </source>
</evidence>
<evidence type="ECO:0000313" key="15">
    <source>
        <dbReference type="Proteomes" id="UP000249185"/>
    </source>
</evidence>
<evidence type="ECO:0000256" key="1">
    <source>
        <dbReference type="ARBA" id="ARBA00004651"/>
    </source>
</evidence>
<dbReference type="SMART" id="SM00116">
    <property type="entry name" value="CBS"/>
    <property type="match status" value="2"/>
</dbReference>
<dbReference type="EMBL" id="QFPW01000004">
    <property type="protein sequence ID" value="PZQ50427.1"/>
    <property type="molecule type" value="Genomic_DNA"/>
</dbReference>
<evidence type="ECO:0000256" key="3">
    <source>
        <dbReference type="ARBA" id="ARBA00022475"/>
    </source>
</evidence>
<dbReference type="Proteomes" id="UP000249185">
    <property type="component" value="Unassembled WGS sequence"/>
</dbReference>
<dbReference type="InterPro" id="IPR016169">
    <property type="entry name" value="FAD-bd_PCMH_sub2"/>
</dbReference>
<organism evidence="14 15">
    <name type="scientific">Rhodovulum sulfidophilum</name>
    <name type="common">Rhodobacter sulfidophilus</name>
    <dbReference type="NCBI Taxonomy" id="35806"/>
    <lineage>
        <taxon>Bacteria</taxon>
        <taxon>Pseudomonadati</taxon>
        <taxon>Pseudomonadota</taxon>
        <taxon>Alphaproteobacteria</taxon>
        <taxon>Rhodobacterales</taxon>
        <taxon>Paracoccaceae</taxon>
        <taxon>Rhodovulum</taxon>
    </lineage>
</organism>
<evidence type="ECO:0000259" key="13">
    <source>
        <dbReference type="PROSITE" id="PS51846"/>
    </source>
</evidence>
<keyword evidence="7 9" id="KW-0129">CBS domain</keyword>
<sequence length="435" mass="47318">MPVWELFVVLFLILLNGFFAMSELAIVSSRRVRLEQLAKTGNRGATKALRLAEDPTGFLSTVQIGITLIGIVAGAYSGATFAGPLSDLLDRIPALARWSDPLAFVLVVVVTTYLSLIIGELVPKRLALQHAERIAAFVAGPMTLLASVGTPIVWFLRFSTETVLKLLRVDPNDQSSVTEEEVKAMIAEGTESGVFEVKERELIEGVLRFADRPVRVIMVPRRELSWLSASDPMEVTLETISRQSHSRYPLRAAEGSDEVLGVVHVRDVLGLAGPNGGDLLSIAKQPIYVSADMPSLRLIEQFRGTPVHMAIVVDEYGDLEGVVTPTDILTSIAGDVPDEGAEENPEAVRRDDGSWLLDAGMPVDEVADLLGVDNFGGHGYATLAGFVLEKMRRIPAAGESFTAFGWRFEVVDMDGRRIDKLLVEKTEPAQDAKEG</sequence>
<evidence type="ECO:0000256" key="10">
    <source>
        <dbReference type="PROSITE-ProRule" id="PRU01193"/>
    </source>
</evidence>
<feature type="transmembrane region" description="Helical" evidence="11">
    <location>
        <begin position="6"/>
        <end position="27"/>
    </location>
</feature>
<gene>
    <name evidence="14" type="ORF">DI556_07690</name>
</gene>
<dbReference type="Pfam" id="PF03471">
    <property type="entry name" value="CorC_HlyC"/>
    <property type="match status" value="1"/>
</dbReference>
<dbReference type="SUPFAM" id="SSF54631">
    <property type="entry name" value="CBS-domain pair"/>
    <property type="match status" value="1"/>
</dbReference>
<evidence type="ECO:0000256" key="4">
    <source>
        <dbReference type="ARBA" id="ARBA00022692"/>
    </source>
</evidence>
<dbReference type="InterPro" id="IPR051676">
    <property type="entry name" value="UPF0053_domain"/>
</dbReference>
<comment type="subcellular location">
    <subcellularLocation>
        <location evidence="1">Cell membrane</location>
        <topology evidence="1">Multi-pass membrane protein</topology>
    </subcellularLocation>
</comment>
<dbReference type="InterPro" id="IPR000644">
    <property type="entry name" value="CBS_dom"/>
</dbReference>
<feature type="domain" description="CBS" evidence="12">
    <location>
        <begin position="282"/>
        <end position="339"/>
    </location>
</feature>
<dbReference type="GO" id="GO:0005886">
    <property type="term" value="C:plasma membrane"/>
    <property type="evidence" value="ECO:0007669"/>
    <property type="project" value="UniProtKB-SubCell"/>
</dbReference>
<accession>A0A2W5PZN4</accession>
<evidence type="ECO:0000256" key="9">
    <source>
        <dbReference type="PROSITE-ProRule" id="PRU00703"/>
    </source>
</evidence>
<dbReference type="CDD" id="cd04590">
    <property type="entry name" value="CBS_pair_CorC_HlyC_assoc"/>
    <property type="match status" value="1"/>
</dbReference>
<evidence type="ECO:0008006" key="16">
    <source>
        <dbReference type="Google" id="ProtNLM"/>
    </source>
</evidence>
<evidence type="ECO:0000256" key="11">
    <source>
        <dbReference type="SAM" id="Phobius"/>
    </source>
</evidence>